<evidence type="ECO:0000259" key="8">
    <source>
        <dbReference type="PROSITE" id="PS50048"/>
    </source>
</evidence>
<organism evidence="9 10">
    <name type="scientific">Aspergillus wentii DTO 134E9</name>
    <dbReference type="NCBI Taxonomy" id="1073089"/>
    <lineage>
        <taxon>Eukaryota</taxon>
        <taxon>Fungi</taxon>
        <taxon>Dikarya</taxon>
        <taxon>Ascomycota</taxon>
        <taxon>Pezizomycotina</taxon>
        <taxon>Eurotiomycetes</taxon>
        <taxon>Eurotiomycetidae</taxon>
        <taxon>Eurotiales</taxon>
        <taxon>Aspergillaceae</taxon>
        <taxon>Aspergillus</taxon>
        <taxon>Aspergillus subgen. Cremei</taxon>
    </lineage>
</organism>
<keyword evidence="7" id="KW-1133">Transmembrane helix</keyword>
<proteinExistence type="predicted"/>
<sequence length="600" mass="67569">MRVMRMIDSFSGCRTCRIRKVKCDEEKILVEGKEEPQCRRCSVARILCEWKPGPVPRGPAKSSSRNRRIGSSDSSGLIDLTDGQVLSPLISNSPVAHDSGHGIQAANSLILSNFDRYCLDYVRDSVLVIFLGKHWPWSTVSYTYHKIATKEPMVMSMILATSASEIHRSRLYDCDTVPGSLPIDALSDVDGRMHYGRALSNLREALKQDVKPPEKLEALFITLWLMIDYENRFGSGKSAINVHMRGITTLLFNHVIPSLKNMGSLRIAPNPEDEESANLLPETDNQSPKTTESAESEKISNASAGFDQRLRSTTVPLFLLWTLYFCTPGALFCSPGLARIDANLFRLFLRTELDPQTATLTLPELFRISRQSPSRFWGKEYPATAHLDDLENLPGLTLYHQSHVIQFKITEQFKHGFIKGDSSCCWDQSSFKSLIDEIVTIADDHDTLLFSARAAPSCEIAGDGRRVMETIYWASITYYGTIVYFYLCFGSLIPTGYAEPRWLSCSDAVSQVLELALKLHRSRPRLMARITWPLFMAGIATSDRIYQDWVSIRLRELGRYGQNFTRVSHRFDEIIQGSDPFASGPGHPSDLQQMQEIAIS</sequence>
<feature type="domain" description="Zn(2)-C6 fungal-type" evidence="8">
    <location>
        <begin position="12"/>
        <end position="50"/>
    </location>
</feature>
<keyword evidence="7" id="KW-0812">Transmembrane</keyword>
<feature type="region of interest" description="Disordered" evidence="6">
    <location>
        <begin position="266"/>
        <end position="300"/>
    </location>
</feature>
<dbReference type="GO" id="GO:0045944">
    <property type="term" value="P:positive regulation of transcription by RNA polymerase II"/>
    <property type="evidence" value="ECO:0007669"/>
    <property type="project" value="TreeGrafter"/>
</dbReference>
<dbReference type="Proteomes" id="UP000184383">
    <property type="component" value="Unassembled WGS sequence"/>
</dbReference>
<dbReference type="AlphaFoldDB" id="A0A1L9RTS7"/>
<evidence type="ECO:0000313" key="10">
    <source>
        <dbReference type="Proteomes" id="UP000184383"/>
    </source>
</evidence>
<dbReference type="InterPro" id="IPR036864">
    <property type="entry name" value="Zn2-C6_fun-type_DNA-bd_sf"/>
</dbReference>
<dbReference type="PANTHER" id="PTHR37534">
    <property type="entry name" value="TRANSCRIPTIONAL ACTIVATOR PROTEIN UGA3"/>
    <property type="match status" value="1"/>
</dbReference>
<evidence type="ECO:0000313" key="9">
    <source>
        <dbReference type="EMBL" id="OJJ38356.1"/>
    </source>
</evidence>
<evidence type="ECO:0000256" key="7">
    <source>
        <dbReference type="SAM" id="Phobius"/>
    </source>
</evidence>
<dbReference type="CDD" id="cd00067">
    <property type="entry name" value="GAL4"/>
    <property type="match status" value="1"/>
</dbReference>
<dbReference type="RefSeq" id="XP_040692032.1">
    <property type="nucleotide sequence ID" value="XM_040833605.1"/>
</dbReference>
<feature type="transmembrane region" description="Helical" evidence="7">
    <location>
        <begin position="318"/>
        <end position="340"/>
    </location>
</feature>
<dbReference type="GO" id="GO:0008270">
    <property type="term" value="F:zinc ion binding"/>
    <property type="evidence" value="ECO:0007669"/>
    <property type="project" value="InterPro"/>
</dbReference>
<dbReference type="STRING" id="1073089.A0A1L9RTS7"/>
<comment type="subcellular location">
    <subcellularLocation>
        <location evidence="1">Nucleus</location>
    </subcellularLocation>
</comment>
<dbReference type="GO" id="GO:0000976">
    <property type="term" value="F:transcription cis-regulatory region binding"/>
    <property type="evidence" value="ECO:0007669"/>
    <property type="project" value="TreeGrafter"/>
</dbReference>
<evidence type="ECO:0000256" key="3">
    <source>
        <dbReference type="ARBA" id="ARBA00023125"/>
    </source>
</evidence>
<evidence type="ECO:0000256" key="1">
    <source>
        <dbReference type="ARBA" id="ARBA00004123"/>
    </source>
</evidence>
<dbReference type="EMBL" id="KV878210">
    <property type="protein sequence ID" value="OJJ38356.1"/>
    <property type="molecule type" value="Genomic_DNA"/>
</dbReference>
<dbReference type="PROSITE" id="PS50048">
    <property type="entry name" value="ZN2_CY6_FUNGAL_2"/>
    <property type="match status" value="1"/>
</dbReference>
<feature type="transmembrane region" description="Helical" evidence="7">
    <location>
        <begin position="471"/>
        <end position="493"/>
    </location>
</feature>
<dbReference type="SMART" id="SM00066">
    <property type="entry name" value="GAL4"/>
    <property type="match status" value="1"/>
</dbReference>
<dbReference type="InterPro" id="IPR001138">
    <property type="entry name" value="Zn2Cys6_DnaBD"/>
</dbReference>
<protein>
    <recommendedName>
        <fullName evidence="8">Zn(2)-C6 fungal-type domain-containing protein</fullName>
    </recommendedName>
</protein>
<dbReference type="GO" id="GO:0000981">
    <property type="term" value="F:DNA-binding transcription factor activity, RNA polymerase II-specific"/>
    <property type="evidence" value="ECO:0007669"/>
    <property type="project" value="InterPro"/>
</dbReference>
<keyword evidence="3" id="KW-0238">DNA-binding</keyword>
<dbReference type="GO" id="GO:0005634">
    <property type="term" value="C:nucleus"/>
    <property type="evidence" value="ECO:0007669"/>
    <property type="project" value="UniProtKB-SubCell"/>
</dbReference>
<evidence type="ECO:0000256" key="6">
    <source>
        <dbReference type="SAM" id="MobiDB-lite"/>
    </source>
</evidence>
<dbReference type="OrthoDB" id="648861at2759"/>
<keyword evidence="2" id="KW-0805">Transcription regulation</keyword>
<feature type="compositionally biased region" description="Polar residues" evidence="6">
    <location>
        <begin position="283"/>
        <end position="300"/>
    </location>
</feature>
<dbReference type="Gene3D" id="4.10.240.10">
    <property type="entry name" value="Zn(2)-C6 fungal-type DNA-binding domain"/>
    <property type="match status" value="1"/>
</dbReference>
<evidence type="ECO:0000256" key="2">
    <source>
        <dbReference type="ARBA" id="ARBA00023015"/>
    </source>
</evidence>
<keyword evidence="7" id="KW-0472">Membrane</keyword>
<name>A0A1L9RTS7_ASPWE</name>
<dbReference type="Pfam" id="PF00172">
    <property type="entry name" value="Zn_clus"/>
    <property type="match status" value="1"/>
</dbReference>
<keyword evidence="5" id="KW-0539">Nucleus</keyword>
<dbReference type="InterPro" id="IPR021858">
    <property type="entry name" value="Fun_TF"/>
</dbReference>
<feature type="region of interest" description="Disordered" evidence="6">
    <location>
        <begin position="55"/>
        <end position="76"/>
    </location>
</feature>
<dbReference type="PANTHER" id="PTHR37534:SF49">
    <property type="entry name" value="LYSINE BIOSYNTHESIS REGULATORY PROTEIN LYS14"/>
    <property type="match status" value="1"/>
</dbReference>
<keyword evidence="10" id="KW-1185">Reference proteome</keyword>
<dbReference type="SUPFAM" id="SSF57701">
    <property type="entry name" value="Zn2/Cys6 DNA-binding domain"/>
    <property type="match status" value="1"/>
</dbReference>
<reference evidence="10" key="1">
    <citation type="journal article" date="2017" name="Genome Biol.">
        <title>Comparative genomics reveals high biological diversity and specific adaptations in the industrially and medically important fungal genus Aspergillus.</title>
        <authorList>
            <person name="de Vries R.P."/>
            <person name="Riley R."/>
            <person name="Wiebenga A."/>
            <person name="Aguilar-Osorio G."/>
            <person name="Amillis S."/>
            <person name="Uchima C.A."/>
            <person name="Anderluh G."/>
            <person name="Asadollahi M."/>
            <person name="Askin M."/>
            <person name="Barry K."/>
            <person name="Battaglia E."/>
            <person name="Bayram O."/>
            <person name="Benocci T."/>
            <person name="Braus-Stromeyer S.A."/>
            <person name="Caldana C."/>
            <person name="Canovas D."/>
            <person name="Cerqueira G.C."/>
            <person name="Chen F."/>
            <person name="Chen W."/>
            <person name="Choi C."/>
            <person name="Clum A."/>
            <person name="Dos Santos R.A."/>
            <person name="Damasio A.R."/>
            <person name="Diallinas G."/>
            <person name="Emri T."/>
            <person name="Fekete E."/>
            <person name="Flipphi M."/>
            <person name="Freyberg S."/>
            <person name="Gallo A."/>
            <person name="Gournas C."/>
            <person name="Habgood R."/>
            <person name="Hainaut M."/>
            <person name="Harispe M.L."/>
            <person name="Henrissat B."/>
            <person name="Hilden K.S."/>
            <person name="Hope R."/>
            <person name="Hossain A."/>
            <person name="Karabika E."/>
            <person name="Karaffa L."/>
            <person name="Karanyi Z."/>
            <person name="Krasevec N."/>
            <person name="Kuo A."/>
            <person name="Kusch H."/>
            <person name="LaButti K."/>
            <person name="Lagendijk E.L."/>
            <person name="Lapidus A."/>
            <person name="Levasseur A."/>
            <person name="Lindquist E."/>
            <person name="Lipzen A."/>
            <person name="Logrieco A.F."/>
            <person name="MacCabe A."/>
            <person name="Maekelae M.R."/>
            <person name="Malavazi I."/>
            <person name="Melin P."/>
            <person name="Meyer V."/>
            <person name="Mielnichuk N."/>
            <person name="Miskei M."/>
            <person name="Molnar A.P."/>
            <person name="Mule G."/>
            <person name="Ngan C.Y."/>
            <person name="Orejas M."/>
            <person name="Orosz E."/>
            <person name="Ouedraogo J.P."/>
            <person name="Overkamp K.M."/>
            <person name="Park H.-S."/>
            <person name="Perrone G."/>
            <person name="Piumi F."/>
            <person name="Punt P.J."/>
            <person name="Ram A.F."/>
            <person name="Ramon A."/>
            <person name="Rauscher S."/>
            <person name="Record E."/>
            <person name="Riano-Pachon D.M."/>
            <person name="Robert V."/>
            <person name="Roehrig J."/>
            <person name="Ruller R."/>
            <person name="Salamov A."/>
            <person name="Salih N.S."/>
            <person name="Samson R.A."/>
            <person name="Sandor E."/>
            <person name="Sanguinetti M."/>
            <person name="Schuetze T."/>
            <person name="Sepcic K."/>
            <person name="Shelest E."/>
            <person name="Sherlock G."/>
            <person name="Sophianopoulou V."/>
            <person name="Squina F.M."/>
            <person name="Sun H."/>
            <person name="Susca A."/>
            <person name="Todd R.B."/>
            <person name="Tsang A."/>
            <person name="Unkles S.E."/>
            <person name="van de Wiele N."/>
            <person name="van Rossen-Uffink D."/>
            <person name="Oliveira J.V."/>
            <person name="Vesth T.C."/>
            <person name="Visser J."/>
            <person name="Yu J.-H."/>
            <person name="Zhou M."/>
            <person name="Andersen M.R."/>
            <person name="Archer D.B."/>
            <person name="Baker S.E."/>
            <person name="Benoit I."/>
            <person name="Brakhage A.A."/>
            <person name="Braus G.H."/>
            <person name="Fischer R."/>
            <person name="Frisvad J.C."/>
            <person name="Goldman G.H."/>
            <person name="Houbraken J."/>
            <person name="Oakley B."/>
            <person name="Pocsi I."/>
            <person name="Scazzocchio C."/>
            <person name="Seiboth B."/>
            <person name="vanKuyk P.A."/>
            <person name="Wortman J."/>
            <person name="Dyer P.S."/>
            <person name="Grigoriev I.V."/>
        </authorList>
    </citation>
    <scope>NUCLEOTIDE SEQUENCE [LARGE SCALE GENOMIC DNA]</scope>
    <source>
        <strain evidence="10">DTO 134E9</strain>
    </source>
</reference>
<keyword evidence="4" id="KW-0804">Transcription</keyword>
<evidence type="ECO:0000256" key="5">
    <source>
        <dbReference type="ARBA" id="ARBA00023242"/>
    </source>
</evidence>
<gene>
    <name evidence="9" type="ORF">ASPWEDRAFT_320307</name>
</gene>
<evidence type="ECO:0000256" key="4">
    <source>
        <dbReference type="ARBA" id="ARBA00023163"/>
    </source>
</evidence>
<dbReference type="Pfam" id="PF11951">
    <property type="entry name" value="Fungal_trans_2"/>
    <property type="match status" value="2"/>
</dbReference>
<accession>A0A1L9RTS7</accession>
<dbReference type="VEuPathDB" id="FungiDB:ASPWEDRAFT_320307"/>
<dbReference type="GeneID" id="63749453"/>